<proteinExistence type="predicted"/>
<dbReference type="AlphaFoldDB" id="A0A518C4F6"/>
<sequence>MSSKENHNGDESSNEDKPSNSPNEACADNEQDIPPAFLIRPQSMQCGDDLGGIVSPEMSLPPEDLLNFKKRFLP</sequence>
<gene>
    <name evidence="2" type="ORF">Pan97_11100</name>
</gene>
<dbReference type="RefSeq" id="WP_144971104.1">
    <property type="nucleotide sequence ID" value="NZ_CP036289.1"/>
</dbReference>
<name>A0A518C4F6_9BACT</name>
<keyword evidence="3" id="KW-1185">Reference proteome</keyword>
<protein>
    <submittedName>
        <fullName evidence="2">Uncharacterized protein</fullName>
    </submittedName>
</protein>
<feature type="compositionally biased region" description="Basic and acidic residues" evidence="1">
    <location>
        <begin position="1"/>
        <end position="18"/>
    </location>
</feature>
<reference evidence="3" key="1">
    <citation type="submission" date="2019-02" db="EMBL/GenBank/DDBJ databases">
        <title>Deep-cultivation of Planctomycetes and their phenomic and genomic characterization uncovers novel biology.</title>
        <authorList>
            <person name="Wiegand S."/>
            <person name="Jogler M."/>
            <person name="Boedeker C."/>
            <person name="Pinto D."/>
            <person name="Vollmers J."/>
            <person name="Rivas-Marin E."/>
            <person name="Kohn T."/>
            <person name="Peeters S.H."/>
            <person name="Heuer A."/>
            <person name="Rast P."/>
            <person name="Oberbeckmann S."/>
            <person name="Bunk B."/>
            <person name="Jeske O."/>
            <person name="Meyerdierks A."/>
            <person name="Storesund J.E."/>
            <person name="Kallscheuer N."/>
            <person name="Luecker S."/>
            <person name="Lage O.M."/>
            <person name="Pohl T."/>
            <person name="Merkel B.J."/>
            <person name="Hornburger P."/>
            <person name="Mueller R.-W."/>
            <person name="Bruemmer F."/>
            <person name="Labrenz M."/>
            <person name="Spormann A.M."/>
            <person name="Op den Camp H."/>
            <person name="Overmann J."/>
            <person name="Amann R."/>
            <person name="Jetten M.S.M."/>
            <person name="Mascher T."/>
            <person name="Medema M.H."/>
            <person name="Devos D.P."/>
            <person name="Kaster A.-K."/>
            <person name="Ovreas L."/>
            <person name="Rohde M."/>
            <person name="Galperin M.Y."/>
            <person name="Jogler C."/>
        </authorList>
    </citation>
    <scope>NUCLEOTIDE SEQUENCE [LARGE SCALE GENOMIC DNA]</scope>
    <source>
        <strain evidence="3">Pan97</strain>
    </source>
</reference>
<organism evidence="2 3">
    <name type="scientific">Bremerella volcania</name>
    <dbReference type="NCBI Taxonomy" id="2527984"/>
    <lineage>
        <taxon>Bacteria</taxon>
        <taxon>Pseudomonadati</taxon>
        <taxon>Planctomycetota</taxon>
        <taxon>Planctomycetia</taxon>
        <taxon>Pirellulales</taxon>
        <taxon>Pirellulaceae</taxon>
        <taxon>Bremerella</taxon>
    </lineage>
</organism>
<feature type="region of interest" description="Disordered" evidence="1">
    <location>
        <begin position="1"/>
        <end position="35"/>
    </location>
</feature>
<accession>A0A518C4F6</accession>
<dbReference type="EMBL" id="CP036289">
    <property type="protein sequence ID" value="QDU74105.1"/>
    <property type="molecule type" value="Genomic_DNA"/>
</dbReference>
<dbReference type="KEGG" id="bvo:Pan97_11100"/>
<dbReference type="Proteomes" id="UP000318626">
    <property type="component" value="Chromosome"/>
</dbReference>
<evidence type="ECO:0000313" key="2">
    <source>
        <dbReference type="EMBL" id="QDU74105.1"/>
    </source>
</evidence>
<evidence type="ECO:0000313" key="3">
    <source>
        <dbReference type="Proteomes" id="UP000318626"/>
    </source>
</evidence>
<evidence type="ECO:0000256" key="1">
    <source>
        <dbReference type="SAM" id="MobiDB-lite"/>
    </source>
</evidence>